<keyword evidence="3" id="KW-1185">Reference proteome</keyword>
<sequence>MKPVGHAIHQALRAASTPPAQQAPRAKAPFANYKSDLKKAGDKFLARQGGTSPPGRVAASRLPAIVAINIVDVKE</sequence>
<organism evidence="2 3">
    <name type="scientific">Pseudoduganella namucuonensis</name>
    <dbReference type="NCBI Taxonomy" id="1035707"/>
    <lineage>
        <taxon>Bacteria</taxon>
        <taxon>Pseudomonadati</taxon>
        <taxon>Pseudomonadota</taxon>
        <taxon>Betaproteobacteria</taxon>
        <taxon>Burkholderiales</taxon>
        <taxon>Oxalobacteraceae</taxon>
        <taxon>Telluria group</taxon>
        <taxon>Pseudoduganella</taxon>
    </lineage>
</organism>
<dbReference type="STRING" id="1035707.SAMN05216552_10665"/>
<feature type="region of interest" description="Disordered" evidence="1">
    <location>
        <begin position="1"/>
        <end position="26"/>
    </location>
</feature>
<protein>
    <submittedName>
        <fullName evidence="2">Uncharacterized protein</fullName>
    </submittedName>
</protein>
<proteinExistence type="predicted"/>
<gene>
    <name evidence="2" type="ORF">SAMN05216552_10665</name>
</gene>
<evidence type="ECO:0000313" key="2">
    <source>
        <dbReference type="EMBL" id="SFV17514.1"/>
    </source>
</evidence>
<dbReference type="AlphaFoldDB" id="A0A1I7M6E8"/>
<name>A0A1I7M6E8_9BURK</name>
<evidence type="ECO:0000313" key="3">
    <source>
        <dbReference type="Proteomes" id="UP000199391"/>
    </source>
</evidence>
<reference evidence="3" key="1">
    <citation type="submission" date="2016-10" db="EMBL/GenBank/DDBJ databases">
        <authorList>
            <person name="Varghese N."/>
            <person name="Submissions S."/>
        </authorList>
    </citation>
    <scope>NUCLEOTIDE SEQUENCE [LARGE SCALE GENOMIC DNA]</scope>
    <source>
        <strain evidence="3">CGMCC 1.11014</strain>
    </source>
</reference>
<dbReference type="RefSeq" id="WP_143133481.1">
    <property type="nucleotide sequence ID" value="NZ_FPBO01000066.1"/>
</dbReference>
<accession>A0A1I7M6E8</accession>
<dbReference type="Proteomes" id="UP000199391">
    <property type="component" value="Unassembled WGS sequence"/>
</dbReference>
<dbReference type="EMBL" id="FPBO01000066">
    <property type="protein sequence ID" value="SFV17514.1"/>
    <property type="molecule type" value="Genomic_DNA"/>
</dbReference>
<evidence type="ECO:0000256" key="1">
    <source>
        <dbReference type="SAM" id="MobiDB-lite"/>
    </source>
</evidence>